<feature type="compositionally biased region" description="Polar residues" evidence="1">
    <location>
        <begin position="153"/>
        <end position="176"/>
    </location>
</feature>
<dbReference type="SMART" id="SM00238">
    <property type="entry name" value="BIR"/>
    <property type="match status" value="2"/>
</dbReference>
<feature type="compositionally biased region" description="Acidic residues" evidence="1">
    <location>
        <begin position="142"/>
        <end position="151"/>
    </location>
</feature>
<dbReference type="InterPro" id="IPR011029">
    <property type="entry name" value="DEATH-like_dom_sf"/>
</dbReference>
<evidence type="ECO:0000256" key="1">
    <source>
        <dbReference type="SAM" id="MobiDB-lite"/>
    </source>
</evidence>
<dbReference type="Gene3D" id="1.10.533.10">
    <property type="entry name" value="Death Domain, Fas"/>
    <property type="match status" value="1"/>
</dbReference>
<evidence type="ECO:0000313" key="2">
    <source>
        <dbReference type="EMBL" id="EKC26963.1"/>
    </source>
</evidence>
<dbReference type="PANTHER" id="PTHR10044:SF139">
    <property type="entry name" value="DEATH-ASSOCIATED INHIBITOR OF APOPTOSIS 2"/>
    <property type="match status" value="1"/>
</dbReference>
<dbReference type="GO" id="GO:0005634">
    <property type="term" value="C:nucleus"/>
    <property type="evidence" value="ECO:0007669"/>
    <property type="project" value="TreeGrafter"/>
</dbReference>
<protein>
    <submittedName>
        <fullName evidence="2">Apoptosis inhibitor IAP</fullName>
    </submittedName>
</protein>
<dbReference type="EMBL" id="JH816765">
    <property type="protein sequence ID" value="EKC26963.1"/>
    <property type="molecule type" value="Genomic_DNA"/>
</dbReference>
<accession>K1PZ94</accession>
<dbReference type="GO" id="GO:0051726">
    <property type="term" value="P:regulation of cell cycle"/>
    <property type="evidence" value="ECO:0007669"/>
    <property type="project" value="TreeGrafter"/>
</dbReference>
<dbReference type="Gene3D" id="1.10.1170.10">
    <property type="entry name" value="Inhibitor Of Apoptosis Protein (2mihbC-IAP-1), Chain A"/>
    <property type="match status" value="2"/>
</dbReference>
<dbReference type="SUPFAM" id="SSF57924">
    <property type="entry name" value="Inhibitor of apoptosis (IAP) repeat"/>
    <property type="match status" value="2"/>
</dbReference>
<organism evidence="2">
    <name type="scientific">Magallana gigas</name>
    <name type="common">Pacific oyster</name>
    <name type="synonym">Crassostrea gigas</name>
    <dbReference type="NCBI Taxonomy" id="29159"/>
    <lineage>
        <taxon>Eukaryota</taxon>
        <taxon>Metazoa</taxon>
        <taxon>Spiralia</taxon>
        <taxon>Lophotrochozoa</taxon>
        <taxon>Mollusca</taxon>
        <taxon>Bivalvia</taxon>
        <taxon>Autobranchia</taxon>
        <taxon>Pteriomorphia</taxon>
        <taxon>Ostreida</taxon>
        <taxon>Ostreoidea</taxon>
        <taxon>Ostreidae</taxon>
        <taxon>Magallana</taxon>
    </lineage>
</organism>
<dbReference type="GO" id="GO:0005737">
    <property type="term" value="C:cytoplasm"/>
    <property type="evidence" value="ECO:0007669"/>
    <property type="project" value="TreeGrafter"/>
</dbReference>
<dbReference type="PROSITE" id="PS50143">
    <property type="entry name" value="BIR_REPEAT_2"/>
    <property type="match status" value="2"/>
</dbReference>
<dbReference type="Pfam" id="PF00653">
    <property type="entry name" value="BIR"/>
    <property type="match status" value="2"/>
</dbReference>
<dbReference type="GO" id="GO:0043027">
    <property type="term" value="F:cysteine-type endopeptidase inhibitor activity involved in apoptotic process"/>
    <property type="evidence" value="ECO:0007669"/>
    <property type="project" value="TreeGrafter"/>
</dbReference>
<sequence>MEETDGLSVLDSALAREPTDNTAHMFSTGYSQLRSENQPRIMAIKHPEYTARSARLASYHSFARHMEQHPADMTDAGFYYAGFGDSCRCFHCGIGLRNWDPEDNPWIEHARWSAECPYIRKIKGQAFIDLVQEAARAAEMADRDEDNEADNEGASTQSKSAINEKSGANNSVQKASAGNSSYEVENIVAKMIEAEISNGMSADGGNIAELASILTNIMVETDCHSVSDSASARELTDNTAHVSSAGYSQLQSESPLRVMAIKHPEYTARSVRLGSYYFFPRHTKQHPADMTDAGLYYAGLRNWEPEDNPWIEHARWSAECPYILKMKGQAFINSVQEATKSSAMADRDEDNEADNESVSGRFS</sequence>
<reference evidence="2" key="1">
    <citation type="journal article" date="2012" name="Nature">
        <title>The oyster genome reveals stress adaptation and complexity of shell formation.</title>
        <authorList>
            <person name="Zhang G."/>
            <person name="Fang X."/>
            <person name="Guo X."/>
            <person name="Li L."/>
            <person name="Luo R."/>
            <person name="Xu F."/>
            <person name="Yang P."/>
            <person name="Zhang L."/>
            <person name="Wang X."/>
            <person name="Qi H."/>
            <person name="Xiong Z."/>
            <person name="Que H."/>
            <person name="Xie Y."/>
            <person name="Holland P.W."/>
            <person name="Paps J."/>
            <person name="Zhu Y."/>
            <person name="Wu F."/>
            <person name="Chen Y."/>
            <person name="Wang J."/>
            <person name="Peng C."/>
            <person name="Meng J."/>
            <person name="Yang L."/>
            <person name="Liu J."/>
            <person name="Wen B."/>
            <person name="Zhang N."/>
            <person name="Huang Z."/>
            <person name="Zhu Q."/>
            <person name="Feng Y."/>
            <person name="Mount A."/>
            <person name="Hedgecock D."/>
            <person name="Xu Z."/>
            <person name="Liu Y."/>
            <person name="Domazet-Loso T."/>
            <person name="Du Y."/>
            <person name="Sun X."/>
            <person name="Zhang S."/>
            <person name="Liu B."/>
            <person name="Cheng P."/>
            <person name="Jiang X."/>
            <person name="Li J."/>
            <person name="Fan D."/>
            <person name="Wang W."/>
            <person name="Fu W."/>
            <person name="Wang T."/>
            <person name="Wang B."/>
            <person name="Zhang J."/>
            <person name="Peng Z."/>
            <person name="Li Y."/>
            <person name="Li N."/>
            <person name="Wang J."/>
            <person name="Chen M."/>
            <person name="He Y."/>
            <person name="Tan F."/>
            <person name="Song X."/>
            <person name="Zheng Q."/>
            <person name="Huang R."/>
            <person name="Yang H."/>
            <person name="Du X."/>
            <person name="Chen L."/>
            <person name="Yang M."/>
            <person name="Gaffney P.M."/>
            <person name="Wang S."/>
            <person name="Luo L."/>
            <person name="She Z."/>
            <person name="Ming Y."/>
            <person name="Huang W."/>
            <person name="Zhang S."/>
            <person name="Huang B."/>
            <person name="Zhang Y."/>
            <person name="Qu T."/>
            <person name="Ni P."/>
            <person name="Miao G."/>
            <person name="Wang J."/>
            <person name="Wang Q."/>
            <person name="Steinberg C.E."/>
            <person name="Wang H."/>
            <person name="Li N."/>
            <person name="Qian L."/>
            <person name="Zhang G."/>
            <person name="Li Y."/>
            <person name="Yang H."/>
            <person name="Liu X."/>
            <person name="Wang J."/>
            <person name="Yin Y."/>
            <person name="Wang J."/>
        </authorList>
    </citation>
    <scope>NUCLEOTIDE SEQUENCE [LARGE SCALE GENOMIC DNA]</scope>
    <source>
        <strain evidence="2">05x7-T-G4-1.051#20</strain>
    </source>
</reference>
<dbReference type="InterPro" id="IPR001370">
    <property type="entry name" value="BIR_rpt"/>
</dbReference>
<dbReference type="GO" id="GO:0043066">
    <property type="term" value="P:negative regulation of apoptotic process"/>
    <property type="evidence" value="ECO:0007669"/>
    <property type="project" value="TreeGrafter"/>
</dbReference>
<dbReference type="Gene3D" id="1.10.8.10">
    <property type="entry name" value="DNA helicase RuvA subunit, C-terminal domain"/>
    <property type="match status" value="1"/>
</dbReference>
<dbReference type="CDD" id="cd00022">
    <property type="entry name" value="BIR"/>
    <property type="match status" value="2"/>
</dbReference>
<dbReference type="HOGENOM" id="CLU_633414_0_0_1"/>
<dbReference type="GO" id="GO:0031398">
    <property type="term" value="P:positive regulation of protein ubiquitination"/>
    <property type="evidence" value="ECO:0007669"/>
    <property type="project" value="TreeGrafter"/>
</dbReference>
<dbReference type="InterPro" id="IPR050784">
    <property type="entry name" value="IAP"/>
</dbReference>
<dbReference type="PANTHER" id="PTHR10044">
    <property type="entry name" value="INHIBITOR OF APOPTOSIS"/>
    <property type="match status" value="1"/>
</dbReference>
<feature type="region of interest" description="Disordered" evidence="1">
    <location>
        <begin position="139"/>
        <end position="176"/>
    </location>
</feature>
<name>K1PZ94_MAGGI</name>
<dbReference type="InParanoid" id="K1PZ94"/>
<feature type="region of interest" description="Disordered" evidence="1">
    <location>
        <begin position="337"/>
        <end position="363"/>
    </location>
</feature>
<dbReference type="AlphaFoldDB" id="K1PZ94"/>
<proteinExistence type="predicted"/>
<gene>
    <name evidence="2" type="ORF">CGI_10007825</name>
</gene>
<dbReference type="GO" id="GO:0061630">
    <property type="term" value="F:ubiquitin protein ligase activity"/>
    <property type="evidence" value="ECO:0007669"/>
    <property type="project" value="TreeGrafter"/>
</dbReference>